<dbReference type="Gene3D" id="1.10.268.10">
    <property type="entry name" value="Topoisomerase, domain 3"/>
    <property type="match status" value="1"/>
</dbReference>
<comment type="similarity">
    <text evidence="1">Belongs to the peptidase S33 family.</text>
</comment>
<keyword evidence="2" id="KW-0378">Hydrolase</keyword>
<organism evidence="4 5">
    <name type="scientific">Nocardioides lianchengensis</name>
    <dbReference type="NCBI Taxonomy" id="1045774"/>
    <lineage>
        <taxon>Bacteria</taxon>
        <taxon>Bacillati</taxon>
        <taxon>Actinomycetota</taxon>
        <taxon>Actinomycetes</taxon>
        <taxon>Propionibacteriales</taxon>
        <taxon>Nocardioidaceae</taxon>
        <taxon>Nocardioides</taxon>
    </lineage>
</organism>
<dbReference type="InterPro" id="IPR029058">
    <property type="entry name" value="AB_hydrolase_fold"/>
</dbReference>
<sequence>MTTHHFRAFDGVALSTRVEGAGDRAVLQLSGGPGMVNYLPAPPDGFPARVISPDPRGVGASAGGPHGLERAIEDLEALRRSLGLECWNVVAGHSSGADLGLAYAAEHPHSVARLVSVCGTGLQDDRSWHAAYEAARDTEPDLGLPYDEAVHRALLDDWRRWIREPDLFERLRRIDEPPRFVVAELDIRPSWPVAQLASLMSERPLVVTGVGHDFWHTHPEHWWALVAPEVGRPPGEPDPGEAASHVRERLDIIGPLVEAVDDAHTVLDLVLGSADVREASERLVRERGLTEIAATAVLDLQVRRFAARQRHWLGQERDDLLRDLAELTRPDDDVRRPGREAPGAT</sequence>
<keyword evidence="5" id="KW-1185">Reference proteome</keyword>
<feature type="domain" description="AB hydrolase-1" evidence="3">
    <location>
        <begin position="47"/>
        <end position="146"/>
    </location>
</feature>
<dbReference type="GO" id="GO:0003677">
    <property type="term" value="F:DNA binding"/>
    <property type="evidence" value="ECO:0007669"/>
    <property type="project" value="InterPro"/>
</dbReference>
<dbReference type="PANTHER" id="PTHR43248">
    <property type="entry name" value="2-SUCCINYL-6-HYDROXY-2,4-CYCLOHEXADIENE-1-CARBOXYLATE SYNTHASE"/>
    <property type="match status" value="1"/>
</dbReference>
<keyword evidence="4" id="KW-0413">Isomerase</keyword>
<dbReference type="GO" id="GO:0005524">
    <property type="term" value="F:ATP binding"/>
    <property type="evidence" value="ECO:0007669"/>
    <property type="project" value="InterPro"/>
</dbReference>
<dbReference type="RefSeq" id="WP_090858054.1">
    <property type="nucleotide sequence ID" value="NZ_FMZM01000008.1"/>
</dbReference>
<gene>
    <name evidence="4" type="ORF">SAMN05421872_108172</name>
</gene>
<dbReference type="OrthoDB" id="9796770at2"/>
<reference evidence="5" key="1">
    <citation type="submission" date="2016-10" db="EMBL/GenBank/DDBJ databases">
        <authorList>
            <person name="Varghese N."/>
            <person name="Submissions S."/>
        </authorList>
    </citation>
    <scope>NUCLEOTIDE SEQUENCE [LARGE SCALE GENOMIC DNA]</scope>
    <source>
        <strain evidence="5">CGMCC 4.6858</strain>
    </source>
</reference>
<dbReference type="Gene3D" id="3.40.50.1820">
    <property type="entry name" value="alpha/beta hydrolase"/>
    <property type="match status" value="1"/>
</dbReference>
<dbReference type="InterPro" id="IPR000073">
    <property type="entry name" value="AB_hydrolase_1"/>
</dbReference>
<dbReference type="SUPFAM" id="SSF53474">
    <property type="entry name" value="alpha/beta-Hydrolases"/>
    <property type="match status" value="1"/>
</dbReference>
<dbReference type="PRINTS" id="PR00111">
    <property type="entry name" value="ABHYDROLASE"/>
</dbReference>
<protein>
    <submittedName>
        <fullName evidence="4">DNA gyrase/topoisomerase IV, subunit A</fullName>
    </submittedName>
</protein>
<evidence type="ECO:0000313" key="5">
    <source>
        <dbReference type="Proteomes" id="UP000199034"/>
    </source>
</evidence>
<dbReference type="PANTHER" id="PTHR43248:SF32">
    <property type="entry name" value="PROLINE IMINOPEPTIDASE"/>
    <property type="match status" value="1"/>
</dbReference>
<evidence type="ECO:0000256" key="1">
    <source>
        <dbReference type="ARBA" id="ARBA00010088"/>
    </source>
</evidence>
<dbReference type="GO" id="GO:0003918">
    <property type="term" value="F:DNA topoisomerase type II (double strand cut, ATP-hydrolyzing) activity"/>
    <property type="evidence" value="ECO:0007669"/>
    <property type="project" value="InterPro"/>
</dbReference>
<evidence type="ECO:0000256" key="2">
    <source>
        <dbReference type="ARBA" id="ARBA00022801"/>
    </source>
</evidence>
<dbReference type="STRING" id="1045774.SAMN05421872_108172"/>
<dbReference type="Pfam" id="PF00561">
    <property type="entry name" value="Abhydrolase_1"/>
    <property type="match status" value="1"/>
</dbReference>
<dbReference type="EMBL" id="FMZM01000008">
    <property type="protein sequence ID" value="SDD47903.1"/>
    <property type="molecule type" value="Genomic_DNA"/>
</dbReference>
<dbReference type="GO" id="GO:0016787">
    <property type="term" value="F:hydrolase activity"/>
    <property type="evidence" value="ECO:0007669"/>
    <property type="project" value="UniProtKB-KW"/>
</dbReference>
<dbReference type="Proteomes" id="UP000199034">
    <property type="component" value="Unassembled WGS sequence"/>
</dbReference>
<dbReference type="InterPro" id="IPR051601">
    <property type="entry name" value="Serine_prot/Carboxylest_S33"/>
</dbReference>
<accession>A0A1G6V347</accession>
<name>A0A1G6V347_9ACTN</name>
<evidence type="ECO:0000313" key="4">
    <source>
        <dbReference type="EMBL" id="SDD47903.1"/>
    </source>
</evidence>
<dbReference type="InterPro" id="IPR013757">
    <property type="entry name" value="Topo_IIA_A_a_sf"/>
</dbReference>
<evidence type="ECO:0000259" key="3">
    <source>
        <dbReference type="Pfam" id="PF00561"/>
    </source>
</evidence>
<dbReference type="AlphaFoldDB" id="A0A1G6V347"/>
<proteinExistence type="inferred from homology"/>